<reference evidence="1" key="2">
    <citation type="journal article" date="2023" name="Plants (Basel)">
        <title>Annotation of the Turnera subulata (Passifloraceae) Draft Genome Reveals the S-Locus Evolved after the Divergence of Turneroideae from Passifloroideae in a Stepwise Manner.</title>
        <authorList>
            <person name="Henning P.M."/>
            <person name="Roalson E.H."/>
            <person name="Mir W."/>
            <person name="McCubbin A.G."/>
            <person name="Shore J.S."/>
        </authorList>
    </citation>
    <scope>NUCLEOTIDE SEQUENCE</scope>
    <source>
        <strain evidence="1">F60SS</strain>
    </source>
</reference>
<keyword evidence="2" id="KW-1185">Reference proteome</keyword>
<dbReference type="AlphaFoldDB" id="A0A9Q0F9Y2"/>
<evidence type="ECO:0000313" key="1">
    <source>
        <dbReference type="EMBL" id="KAJ4826491.1"/>
    </source>
</evidence>
<evidence type="ECO:0000313" key="2">
    <source>
        <dbReference type="Proteomes" id="UP001141552"/>
    </source>
</evidence>
<sequence length="267" mass="31019">MEAQLRRLKSLMMGPSLAEIEAMESFMIYSSLGYSSREEMEAMESSKSEEFKAMKSLKPSLKLKSWRYIEAVKSTLVIEAMKSPLHVEAGRQKYVLYCRDVNNWTWMSRRPGDHDTLESIEEEEEKPNPARDVYDFYRCVGGGFMEQFDFDSSDIADFMPLFAQTALDDHCWGNARLYPVMKFRNICNLREGDDTIYIHFNFWATRLPPPHDFDLTQLSIHDPNVIPLYCETKISWPGEFVIHKCNKVDDLDDKLDRPYFGPGSSSI</sequence>
<reference evidence="1" key="1">
    <citation type="submission" date="2022-02" db="EMBL/GenBank/DDBJ databases">
        <authorList>
            <person name="Henning P.M."/>
            <person name="McCubbin A.G."/>
            <person name="Shore J.S."/>
        </authorList>
    </citation>
    <scope>NUCLEOTIDE SEQUENCE</scope>
    <source>
        <strain evidence="1">F60SS</strain>
        <tissue evidence="1">Leaves</tissue>
    </source>
</reference>
<comment type="caution">
    <text evidence="1">The sequence shown here is derived from an EMBL/GenBank/DDBJ whole genome shotgun (WGS) entry which is preliminary data.</text>
</comment>
<dbReference type="EMBL" id="JAKUCV010006658">
    <property type="protein sequence ID" value="KAJ4826491.1"/>
    <property type="molecule type" value="Genomic_DNA"/>
</dbReference>
<dbReference type="Proteomes" id="UP001141552">
    <property type="component" value="Unassembled WGS sequence"/>
</dbReference>
<name>A0A9Q0F9Y2_9ROSI</name>
<proteinExistence type="predicted"/>
<accession>A0A9Q0F9Y2</accession>
<gene>
    <name evidence="1" type="ORF">Tsubulata_020111</name>
</gene>
<organism evidence="1 2">
    <name type="scientific">Turnera subulata</name>
    <dbReference type="NCBI Taxonomy" id="218843"/>
    <lineage>
        <taxon>Eukaryota</taxon>
        <taxon>Viridiplantae</taxon>
        <taxon>Streptophyta</taxon>
        <taxon>Embryophyta</taxon>
        <taxon>Tracheophyta</taxon>
        <taxon>Spermatophyta</taxon>
        <taxon>Magnoliopsida</taxon>
        <taxon>eudicotyledons</taxon>
        <taxon>Gunneridae</taxon>
        <taxon>Pentapetalae</taxon>
        <taxon>rosids</taxon>
        <taxon>fabids</taxon>
        <taxon>Malpighiales</taxon>
        <taxon>Passifloraceae</taxon>
        <taxon>Turnera</taxon>
    </lineage>
</organism>
<protein>
    <submittedName>
        <fullName evidence="1">Uncharacterized protein</fullName>
    </submittedName>
</protein>